<evidence type="ECO:0000313" key="2">
    <source>
        <dbReference type="Proteomes" id="UP000556026"/>
    </source>
</evidence>
<proteinExistence type="predicted"/>
<keyword evidence="2" id="KW-1185">Reference proteome</keyword>
<dbReference type="RefSeq" id="WP_183355407.1">
    <property type="nucleotide sequence ID" value="NZ_BLXX01000009.1"/>
</dbReference>
<evidence type="ECO:0000313" key="1">
    <source>
        <dbReference type="EMBL" id="GFO60592.1"/>
    </source>
</evidence>
<gene>
    <name evidence="1" type="ORF">GMST_29170</name>
</gene>
<protein>
    <submittedName>
        <fullName evidence="1">Uncharacterized protein</fullName>
    </submittedName>
</protein>
<dbReference type="EMBL" id="BLXX01000009">
    <property type="protein sequence ID" value="GFO60592.1"/>
    <property type="molecule type" value="Genomic_DNA"/>
</dbReference>
<dbReference type="Proteomes" id="UP000556026">
    <property type="component" value="Unassembled WGS sequence"/>
</dbReference>
<sequence>MKEDEITPELLMVMSAAIAAYLGKNVRIRQVRFVNPQLDNSWGRSSRVVLQSSHFLKR</sequence>
<name>A0A6V8MKT7_9BACT</name>
<accession>A0A6V8MKT7</accession>
<dbReference type="AlphaFoldDB" id="A0A6V8MKT7"/>
<comment type="caution">
    <text evidence="1">The sequence shown here is derived from an EMBL/GenBank/DDBJ whole genome shotgun (WGS) entry which is preliminary data.</text>
</comment>
<organism evidence="1 2">
    <name type="scientific">Geomonas silvestris</name>
    <dbReference type="NCBI Taxonomy" id="2740184"/>
    <lineage>
        <taxon>Bacteria</taxon>
        <taxon>Pseudomonadati</taxon>
        <taxon>Thermodesulfobacteriota</taxon>
        <taxon>Desulfuromonadia</taxon>
        <taxon>Geobacterales</taxon>
        <taxon>Geobacteraceae</taxon>
        <taxon>Geomonas</taxon>
    </lineage>
</organism>
<reference evidence="2" key="1">
    <citation type="submission" date="2020-06" db="EMBL/GenBank/DDBJ databases">
        <title>Draft genomic sequence of Geomonas sp. Red330.</title>
        <authorList>
            <person name="Itoh H."/>
            <person name="Zhenxing X."/>
            <person name="Ushijima N."/>
            <person name="Masuda Y."/>
            <person name="Shiratori Y."/>
            <person name="Senoo K."/>
        </authorList>
    </citation>
    <scope>NUCLEOTIDE SEQUENCE [LARGE SCALE GENOMIC DNA]</scope>
    <source>
        <strain evidence="2">Red330</strain>
    </source>
</reference>